<sequence length="293" mass="32298">MKLMNWTNGSYIGRLHLDDENSSTALCGGVQFNIDPASDCLPIAVDLTTGILRVNSCYGVINNSRPFTIQVTVTNSDTPSNISDKAVVNIFIDESYSNETTGSGASFDRRPSKFSMTCQIGVSSTPANKKDDFSLKIRFKVGLFPEIPAPPVGTNLTFKLEALLTPKITAELFMIVSSSCPVQYDAVNFSNCPKLVNIGGVYEYSVDYFISRPIGDYVFTFSTDEYSASIGHIYLTMPTTFSAYPEGYKIDTQQLVTYTNILTTFGYVSVSNLQNLGKLPVQIISQITYFYEI</sequence>
<protein>
    <recommendedName>
        <fullName evidence="3">Cadherin domain-containing protein</fullName>
    </recommendedName>
</protein>
<dbReference type="Proteomes" id="UP000311919">
    <property type="component" value="Unassembled WGS sequence"/>
</dbReference>
<gene>
    <name evidence="1" type="ORF">EWB00_003434</name>
</gene>
<proteinExistence type="predicted"/>
<dbReference type="OrthoDB" id="6277627at2759"/>
<reference evidence="1 2" key="1">
    <citation type="submission" date="2019-03" db="EMBL/GenBank/DDBJ databases">
        <title>An improved genome assembly of the fluke Schistosoma japonicum.</title>
        <authorList>
            <person name="Hu W."/>
            <person name="Luo F."/>
            <person name="Yin M."/>
            <person name="Mo X."/>
            <person name="Sun C."/>
            <person name="Wu Q."/>
            <person name="Zhu B."/>
            <person name="Xiang M."/>
            <person name="Wang J."/>
            <person name="Wang Y."/>
            <person name="Zhang T."/>
            <person name="Xu B."/>
            <person name="Zheng H."/>
            <person name="Feng Z."/>
        </authorList>
    </citation>
    <scope>NUCLEOTIDE SEQUENCE [LARGE SCALE GENOMIC DNA]</scope>
    <source>
        <strain evidence="1">HuSjv2</strain>
        <tissue evidence="1">Worms</tissue>
    </source>
</reference>
<evidence type="ECO:0000313" key="1">
    <source>
        <dbReference type="EMBL" id="TNN12797.1"/>
    </source>
</evidence>
<accession>A0A4Z2D8H4</accession>
<evidence type="ECO:0000313" key="2">
    <source>
        <dbReference type="Proteomes" id="UP000311919"/>
    </source>
</evidence>
<organism evidence="1 2">
    <name type="scientific">Schistosoma japonicum</name>
    <name type="common">Blood fluke</name>
    <dbReference type="NCBI Taxonomy" id="6182"/>
    <lineage>
        <taxon>Eukaryota</taxon>
        <taxon>Metazoa</taxon>
        <taxon>Spiralia</taxon>
        <taxon>Lophotrochozoa</taxon>
        <taxon>Platyhelminthes</taxon>
        <taxon>Trematoda</taxon>
        <taxon>Digenea</taxon>
        <taxon>Strigeidida</taxon>
        <taxon>Schistosomatoidea</taxon>
        <taxon>Schistosomatidae</taxon>
        <taxon>Schistosoma</taxon>
    </lineage>
</organism>
<keyword evidence="2" id="KW-1185">Reference proteome</keyword>
<evidence type="ECO:0008006" key="3">
    <source>
        <dbReference type="Google" id="ProtNLM"/>
    </source>
</evidence>
<dbReference type="EMBL" id="SKCS01000210">
    <property type="protein sequence ID" value="TNN12797.1"/>
    <property type="molecule type" value="Genomic_DNA"/>
</dbReference>
<comment type="caution">
    <text evidence="1">The sequence shown here is derived from an EMBL/GenBank/DDBJ whole genome shotgun (WGS) entry which is preliminary data.</text>
</comment>
<dbReference type="AlphaFoldDB" id="A0A4Z2D8H4"/>
<name>A0A4Z2D8H4_SCHJA</name>